<comment type="caution">
    <text evidence="2">The sequence shown here is derived from an EMBL/GenBank/DDBJ whole genome shotgun (WGS) entry which is preliminary data.</text>
</comment>
<evidence type="ECO:0000313" key="3">
    <source>
        <dbReference type="Proteomes" id="UP000253759"/>
    </source>
</evidence>
<keyword evidence="3" id="KW-1185">Reference proteome</keyword>
<keyword evidence="1" id="KW-0472">Membrane</keyword>
<name>A0A369W1W9_9HYPH</name>
<gene>
    <name evidence="2" type="ORF">DVH29_11570</name>
</gene>
<dbReference type="Proteomes" id="UP000253759">
    <property type="component" value="Unassembled WGS sequence"/>
</dbReference>
<sequence>MADFYPAVDMSLVSRMEAIRGLSVATIGLMVLRRAMSLLLIALAVIGALLGLPALLSSGLAGWGLAGHATQLVWRARHALDAALPRHGLARGKRALVDLMPSKGRSRICGAHLADNSFWNFL</sequence>
<organism evidence="2 3">
    <name type="scientific">Pelagibacterium lacus</name>
    <dbReference type="NCBI Taxonomy" id="2282655"/>
    <lineage>
        <taxon>Bacteria</taxon>
        <taxon>Pseudomonadati</taxon>
        <taxon>Pseudomonadota</taxon>
        <taxon>Alphaproteobacteria</taxon>
        <taxon>Hyphomicrobiales</taxon>
        <taxon>Devosiaceae</taxon>
        <taxon>Pelagibacterium</taxon>
    </lineage>
</organism>
<proteinExistence type="predicted"/>
<dbReference type="EMBL" id="QQNH01000017">
    <property type="protein sequence ID" value="RDE08363.1"/>
    <property type="molecule type" value="Genomic_DNA"/>
</dbReference>
<protein>
    <submittedName>
        <fullName evidence="2">Uncharacterized protein</fullName>
    </submittedName>
</protein>
<keyword evidence="1" id="KW-1133">Transmembrane helix</keyword>
<accession>A0A369W1W9</accession>
<dbReference type="AlphaFoldDB" id="A0A369W1W9"/>
<evidence type="ECO:0000256" key="1">
    <source>
        <dbReference type="SAM" id="Phobius"/>
    </source>
</evidence>
<reference evidence="3" key="1">
    <citation type="submission" date="2018-07" db="EMBL/GenBank/DDBJ databases">
        <authorList>
            <person name="Liu B.-T."/>
            <person name="Du Z."/>
        </authorList>
    </citation>
    <scope>NUCLEOTIDE SEQUENCE [LARGE SCALE GENOMIC DNA]</scope>
    <source>
        <strain evidence="3">XYN52</strain>
    </source>
</reference>
<keyword evidence="1" id="KW-0812">Transmembrane</keyword>
<evidence type="ECO:0000313" key="2">
    <source>
        <dbReference type="EMBL" id="RDE08363.1"/>
    </source>
</evidence>
<feature type="transmembrane region" description="Helical" evidence="1">
    <location>
        <begin position="39"/>
        <end position="65"/>
    </location>
</feature>